<evidence type="ECO:0000256" key="1">
    <source>
        <dbReference type="SAM" id="Phobius"/>
    </source>
</evidence>
<comment type="caution">
    <text evidence="2">The sequence shown here is derived from an EMBL/GenBank/DDBJ whole genome shotgun (WGS) entry which is preliminary data.</text>
</comment>
<keyword evidence="1" id="KW-0472">Membrane</keyword>
<keyword evidence="4" id="KW-1185">Reference proteome</keyword>
<dbReference type="EMBL" id="CAJOBC010004725">
    <property type="protein sequence ID" value="CAF3838467.1"/>
    <property type="molecule type" value="Genomic_DNA"/>
</dbReference>
<proteinExistence type="predicted"/>
<gene>
    <name evidence="2" type="ORF">GPM918_LOCUS17294</name>
    <name evidence="3" type="ORF">SRO942_LOCUS17293</name>
</gene>
<evidence type="ECO:0000313" key="3">
    <source>
        <dbReference type="EMBL" id="CAF3838467.1"/>
    </source>
</evidence>
<evidence type="ECO:0008006" key="5">
    <source>
        <dbReference type="Google" id="ProtNLM"/>
    </source>
</evidence>
<dbReference type="Proteomes" id="UP000663829">
    <property type="component" value="Unassembled WGS sequence"/>
</dbReference>
<dbReference type="AlphaFoldDB" id="A0A814LX67"/>
<keyword evidence="1" id="KW-0812">Transmembrane</keyword>
<sequence length="333" mass="38047">MNPLANVDMISASKINIHDDRTNEGQRQNLSDDCAFTDLKELVEPLMAIQDEKISDLEDKITQLEASLTDQNLFVSTLENSVKILKDKSNHLEQYGRLDNLRILNVPKIQDENVHNIVMNLATQMKVELHSHSISVCHRTGQAKNVCHLFADDLAIMLAGSLEKKFSLDIIELEERAKIAMETLAKYAEEHMLPVNVEKTKLIFQDIPIQFINIRHILFYAYVLLHFVWLFSIWFFFTDKVDRSNVMPTVLPYKVVSIQSTTNGTTDGIMYKLCTTAGVISTRYSSDDLLNLTACNFSDLRLINPSNLPQLTFIQACKEYVRVLKLPYGKSKF</sequence>
<reference evidence="2" key="1">
    <citation type="submission" date="2021-02" db="EMBL/GenBank/DDBJ databases">
        <authorList>
            <person name="Nowell W R."/>
        </authorList>
    </citation>
    <scope>NUCLEOTIDE SEQUENCE</scope>
</reference>
<protein>
    <recommendedName>
        <fullName evidence="5">Reverse transcriptase domain-containing protein</fullName>
    </recommendedName>
</protein>
<evidence type="ECO:0000313" key="2">
    <source>
        <dbReference type="EMBL" id="CAF1071384.1"/>
    </source>
</evidence>
<name>A0A814LX67_9BILA</name>
<accession>A0A814LX67</accession>
<dbReference type="Proteomes" id="UP000681722">
    <property type="component" value="Unassembled WGS sequence"/>
</dbReference>
<evidence type="ECO:0000313" key="4">
    <source>
        <dbReference type="Proteomes" id="UP000663829"/>
    </source>
</evidence>
<dbReference type="EMBL" id="CAJNOQ010004725">
    <property type="protein sequence ID" value="CAF1071384.1"/>
    <property type="molecule type" value="Genomic_DNA"/>
</dbReference>
<organism evidence="2 4">
    <name type="scientific">Didymodactylos carnosus</name>
    <dbReference type="NCBI Taxonomy" id="1234261"/>
    <lineage>
        <taxon>Eukaryota</taxon>
        <taxon>Metazoa</taxon>
        <taxon>Spiralia</taxon>
        <taxon>Gnathifera</taxon>
        <taxon>Rotifera</taxon>
        <taxon>Eurotatoria</taxon>
        <taxon>Bdelloidea</taxon>
        <taxon>Philodinida</taxon>
        <taxon>Philodinidae</taxon>
        <taxon>Didymodactylos</taxon>
    </lineage>
</organism>
<keyword evidence="1" id="KW-1133">Transmembrane helix</keyword>
<feature type="transmembrane region" description="Helical" evidence="1">
    <location>
        <begin position="217"/>
        <end position="237"/>
    </location>
</feature>